<dbReference type="InParanoid" id="A0A024GM31"/>
<dbReference type="AlphaFoldDB" id="A0A024GM31"/>
<keyword evidence="7" id="KW-1185">Reference proteome</keyword>
<dbReference type="Proteomes" id="UP000053237">
    <property type="component" value="Unassembled WGS sequence"/>
</dbReference>
<feature type="signal peptide" evidence="5">
    <location>
        <begin position="1"/>
        <end position="28"/>
    </location>
</feature>
<evidence type="ECO:0000313" key="6">
    <source>
        <dbReference type="EMBL" id="CCI47900.1"/>
    </source>
</evidence>
<organism evidence="6 7">
    <name type="scientific">Albugo candida</name>
    <dbReference type="NCBI Taxonomy" id="65357"/>
    <lineage>
        <taxon>Eukaryota</taxon>
        <taxon>Sar</taxon>
        <taxon>Stramenopiles</taxon>
        <taxon>Oomycota</taxon>
        <taxon>Peronosporomycetes</taxon>
        <taxon>Albuginales</taxon>
        <taxon>Albuginaceae</taxon>
        <taxon>Albugo</taxon>
    </lineage>
</organism>
<evidence type="ECO:0008006" key="8">
    <source>
        <dbReference type="Google" id="ProtNLM"/>
    </source>
</evidence>
<dbReference type="PANTHER" id="PTHR35518">
    <property type="entry name" value="MAINTENANCE OF TELOMOERE CAPPING"/>
    <property type="match status" value="1"/>
</dbReference>
<keyword evidence="2" id="KW-0812">Transmembrane</keyword>
<evidence type="ECO:0000256" key="1">
    <source>
        <dbReference type="ARBA" id="ARBA00004370"/>
    </source>
</evidence>
<dbReference type="PANTHER" id="PTHR35518:SF2">
    <property type="entry name" value="MAINTENANCE OF TELOMERE CAPPING PROTEIN 6"/>
    <property type="match status" value="1"/>
</dbReference>
<evidence type="ECO:0000256" key="4">
    <source>
        <dbReference type="ARBA" id="ARBA00023136"/>
    </source>
</evidence>
<keyword evidence="5" id="KW-0732">Signal</keyword>
<feature type="chain" id="PRO_5001532553" description="Phosphatidylinositol-specific phospholipase C X domain-containing protein" evidence="5">
    <location>
        <begin position="29"/>
        <end position="531"/>
    </location>
</feature>
<comment type="caution">
    <text evidence="6">The sequence shown here is derived from an EMBL/GenBank/DDBJ whole genome shotgun (WGS) entry which is preliminary data.</text>
</comment>
<keyword evidence="4" id="KW-0472">Membrane</keyword>
<evidence type="ECO:0000256" key="3">
    <source>
        <dbReference type="ARBA" id="ARBA00022989"/>
    </source>
</evidence>
<evidence type="ECO:0000256" key="2">
    <source>
        <dbReference type="ARBA" id="ARBA00022692"/>
    </source>
</evidence>
<dbReference type="InterPro" id="IPR051008">
    <property type="entry name" value="Telomere_Capping_Maintenance"/>
</dbReference>
<dbReference type="SUPFAM" id="SSF51695">
    <property type="entry name" value="PLC-like phosphodiesterases"/>
    <property type="match status" value="1"/>
</dbReference>
<accession>A0A024GM31</accession>
<comment type="subcellular location">
    <subcellularLocation>
        <location evidence="1">Membrane</location>
    </subcellularLocation>
</comment>
<name>A0A024GM31_9STRA</name>
<dbReference type="GO" id="GO:0006629">
    <property type="term" value="P:lipid metabolic process"/>
    <property type="evidence" value="ECO:0007669"/>
    <property type="project" value="InterPro"/>
</dbReference>
<sequence length="531" mass="60191">MQRSYFLYFQLFLQALVFISHFASQAEASNDQRNLADVFRAIPPNVHCEEIIHTNSDGVSIQVCKSGTVRMLPWVTRALRLQRLVSYRRDICSVPIIGSHNSGISMAYGYGASDHLISRFSDVIGKFETSNQYFSVLDQLQLGVRLIEVDIHYFNNQIRVAHCGGFTSSTLDSLLNRVRKLPFVGKFVHSSGIIGCQPSFSGIPTKDQQPVENLLREIANWLQKSTTQFVFVYLDGDMQLLEEKKVNLLIKLIKDIFVDSEIFRPSDRAVRCDSDLLLAVHPNLAFEQNTETWPSTLELLQYGKRVMFLSRYDYSAQDDSYLFFKENVCNWTEPSLPLTDYPNCYFNKSQVFASSLYGTIDRVLSSEIQYGLFNSDGQFRQKENILDERNLLGVLKCGVNIPSPDNITPVRMQSMIWTMARENTWSPGSCLGLERNSEFWHQIDCQAIPANTAAACQSIKDARIWTISARAVLSLDDALEACAQTEAVATENSVVMAFSIPATAYENVVLMEAFKSSRFDRVIFNTNLLNM</sequence>
<dbReference type="STRING" id="65357.A0A024GM31"/>
<dbReference type="Gene3D" id="3.20.20.190">
    <property type="entry name" value="Phosphatidylinositol (PI) phosphodiesterase"/>
    <property type="match status" value="1"/>
</dbReference>
<reference evidence="6 7" key="1">
    <citation type="submission" date="2012-05" db="EMBL/GenBank/DDBJ databases">
        <title>Recombination and specialization in a pathogen metapopulation.</title>
        <authorList>
            <person name="Gardiner A."/>
            <person name="Kemen E."/>
            <person name="Schultz-Larsen T."/>
            <person name="MacLean D."/>
            <person name="Van Oosterhout C."/>
            <person name="Jones J.D.G."/>
        </authorList>
    </citation>
    <scope>NUCLEOTIDE SEQUENCE [LARGE SCALE GENOMIC DNA]</scope>
    <source>
        <strain evidence="6 7">Ac Nc2</strain>
    </source>
</reference>
<dbReference type="EMBL" id="CAIX01000194">
    <property type="protein sequence ID" value="CCI47900.1"/>
    <property type="molecule type" value="Genomic_DNA"/>
</dbReference>
<keyword evidence="3" id="KW-1133">Transmembrane helix</keyword>
<dbReference type="Pfam" id="PF26146">
    <property type="entry name" value="PI-PLC_X"/>
    <property type="match status" value="1"/>
</dbReference>
<dbReference type="GO" id="GO:0008081">
    <property type="term" value="F:phosphoric diester hydrolase activity"/>
    <property type="evidence" value="ECO:0007669"/>
    <property type="project" value="InterPro"/>
</dbReference>
<proteinExistence type="predicted"/>
<evidence type="ECO:0000313" key="7">
    <source>
        <dbReference type="Proteomes" id="UP000053237"/>
    </source>
</evidence>
<dbReference type="InterPro" id="IPR017946">
    <property type="entry name" value="PLC-like_Pdiesterase_TIM-brl"/>
</dbReference>
<protein>
    <recommendedName>
        <fullName evidence="8">Phosphatidylinositol-specific phospholipase C X domain-containing protein</fullName>
    </recommendedName>
</protein>
<dbReference type="GO" id="GO:0016020">
    <property type="term" value="C:membrane"/>
    <property type="evidence" value="ECO:0007669"/>
    <property type="project" value="UniProtKB-SubCell"/>
</dbReference>
<gene>
    <name evidence="6" type="ORF">BN9_089430</name>
</gene>
<dbReference type="OrthoDB" id="7984201at2759"/>
<evidence type="ECO:0000256" key="5">
    <source>
        <dbReference type="SAM" id="SignalP"/>
    </source>
</evidence>